<proteinExistence type="predicted"/>
<dbReference type="RefSeq" id="WP_162003901.1">
    <property type="nucleotide sequence ID" value="NZ_BJHV01000001.1"/>
</dbReference>
<name>A0A4D4KDW7_9ACTN</name>
<accession>A0A4D4KDW7</accession>
<sequence>MVTATFRRQTGADEDDPDWPRWIERCLTLDTVPDIGDLRRDLCRLSRKPRRP</sequence>
<evidence type="ECO:0000313" key="1">
    <source>
        <dbReference type="EMBL" id="BBJ39358.1"/>
    </source>
</evidence>
<protein>
    <submittedName>
        <fullName evidence="2">Uncharacterized protein</fullName>
    </submittedName>
</protein>
<organism evidence="2 3">
    <name type="scientific">Streptomyces antimycoticus</name>
    <dbReference type="NCBI Taxonomy" id="68175"/>
    <lineage>
        <taxon>Bacteria</taxon>
        <taxon>Bacillati</taxon>
        <taxon>Actinomycetota</taxon>
        <taxon>Actinomycetes</taxon>
        <taxon>Kitasatosporales</taxon>
        <taxon>Streptomycetaceae</taxon>
        <taxon>Streptomyces</taxon>
        <taxon>Streptomyces violaceusniger group</taxon>
    </lineage>
</organism>
<evidence type="ECO:0000313" key="3">
    <source>
        <dbReference type="Proteomes" id="UP000299290"/>
    </source>
</evidence>
<evidence type="ECO:0000313" key="4">
    <source>
        <dbReference type="Proteomes" id="UP000463951"/>
    </source>
</evidence>
<dbReference type="Proteomes" id="UP000463951">
    <property type="component" value="Chromosome"/>
</dbReference>
<dbReference type="EMBL" id="AP019620">
    <property type="protein sequence ID" value="BBJ39358.1"/>
    <property type="molecule type" value="Genomic_DNA"/>
</dbReference>
<dbReference type="Proteomes" id="UP000299290">
    <property type="component" value="Unassembled WGS sequence"/>
</dbReference>
<dbReference type="AlphaFoldDB" id="A0A4D4KDW7"/>
<keyword evidence="3" id="KW-1185">Reference proteome</keyword>
<reference evidence="3 4" key="1">
    <citation type="journal article" date="2020" name="Int. J. Syst. Evol. Microbiol.">
        <title>Reclassification of Streptomyces castelarensis and Streptomyces sporoclivatus as later heterotypic synonyms of Streptomyces antimycoticus.</title>
        <authorList>
            <person name="Komaki H."/>
            <person name="Tamura T."/>
        </authorList>
    </citation>
    <scope>NUCLEOTIDE SEQUENCE [LARGE SCALE GENOMIC DNA]</scope>
    <source>
        <strain evidence="1 4">NBRC 100767</strain>
        <strain evidence="2 3">NBRC 12839</strain>
    </source>
</reference>
<gene>
    <name evidence="2" type="ORF">SANT12839_080370</name>
    <name evidence="1" type="ORF">SSPO_020760</name>
</gene>
<dbReference type="EMBL" id="BJHV01000001">
    <property type="protein sequence ID" value="GDY47155.1"/>
    <property type="molecule type" value="Genomic_DNA"/>
</dbReference>
<evidence type="ECO:0000313" key="2">
    <source>
        <dbReference type="EMBL" id="GDY47155.1"/>
    </source>
</evidence>